<sequence length="427" mass="49152">MTAVAAGLLSAPEKYAGERWMDLLKQFGDKNISQRSDVLDERKNNSALSYEFFLEQDDGQISISGEHIEMQSMLNSTIMELFNEQDENDPVLDEPSSNFPPTACIPSMCAGGEESLHLMDCQIELMDELDPTDRIDFCPSYIECADSLLAPDEEAEEKQLPEEKVVQITAKRASLKRCGRMDRDKLTRGSYNVRKLMKVLESNGIIFNRLRREFGKRDDGTSIPPYEAIECSLSFTRWLGSVIEQLNSVIDYNRDGRPDVQTFRIHEDFFRCLRARFSVGHHLRQPEPVEGRDQEGKNQPQVYKFTHHKSLLHVFRTDEIKLCFEKTFNRTASDRYTASDDVTDEDETHGPGSAQDITIRPLRYSTYIKLGRYKHEPDPERVYHFTIEWIGGVLPRSGHGDLRISFEYGHRMNNQYMPPPTPVCTME</sequence>
<protein>
    <submittedName>
        <fullName evidence="1">Uncharacterized protein</fullName>
    </submittedName>
</protein>
<dbReference type="PANTHER" id="PTHR13518">
    <property type="entry name" value="PUTATIVE TREBLE-CLEF ZINC-FINGER C2ORF42 FAMILY MEMBER"/>
    <property type="match status" value="1"/>
</dbReference>
<dbReference type="VEuPathDB" id="VectorBase:ACHR001990"/>
<dbReference type="AlphaFoldDB" id="A0A182JU08"/>
<evidence type="ECO:0000313" key="1">
    <source>
        <dbReference type="EnsemblMetazoa" id="ACHR001990-PA"/>
    </source>
</evidence>
<reference evidence="2" key="1">
    <citation type="submission" date="2013-03" db="EMBL/GenBank/DDBJ databases">
        <title>The Genome Sequence of Anopheles christyi ACHKN1017.</title>
        <authorList>
            <consortium name="The Broad Institute Genomics Platform"/>
            <person name="Neafsey D.E."/>
            <person name="Besansky N."/>
            <person name="Walker B."/>
            <person name="Young S.K."/>
            <person name="Zeng Q."/>
            <person name="Gargeya S."/>
            <person name="Fitzgerald M."/>
            <person name="Haas B."/>
            <person name="Abouelleil A."/>
            <person name="Allen A.W."/>
            <person name="Alvarado L."/>
            <person name="Arachchi H.M."/>
            <person name="Berlin A.M."/>
            <person name="Chapman S.B."/>
            <person name="Gainer-Dewar J."/>
            <person name="Goldberg J."/>
            <person name="Griggs A."/>
            <person name="Gujja S."/>
            <person name="Hansen M."/>
            <person name="Howarth C."/>
            <person name="Imamovic A."/>
            <person name="Ireland A."/>
            <person name="Larimer J."/>
            <person name="McCowan C."/>
            <person name="Murphy C."/>
            <person name="Pearson M."/>
            <person name="Poon T.W."/>
            <person name="Priest M."/>
            <person name="Roberts A."/>
            <person name="Saif S."/>
            <person name="Shea T."/>
            <person name="Sisk P."/>
            <person name="Sykes S."/>
            <person name="Wortman J."/>
            <person name="Nusbaum C."/>
            <person name="Birren B."/>
        </authorList>
    </citation>
    <scope>NUCLEOTIDE SEQUENCE [LARGE SCALE GENOMIC DNA]</scope>
    <source>
        <strain evidence="2">ACHKN1017</strain>
    </source>
</reference>
<dbReference type="PANTHER" id="PTHR13518:SF1">
    <property type="entry name" value="C2ORF42 HOMOLOG"/>
    <property type="match status" value="1"/>
</dbReference>
<dbReference type="Proteomes" id="UP000075881">
    <property type="component" value="Unassembled WGS sequence"/>
</dbReference>
<organism evidence="1 2">
    <name type="scientific">Anopheles christyi</name>
    <dbReference type="NCBI Taxonomy" id="43041"/>
    <lineage>
        <taxon>Eukaryota</taxon>
        <taxon>Metazoa</taxon>
        <taxon>Ecdysozoa</taxon>
        <taxon>Arthropoda</taxon>
        <taxon>Hexapoda</taxon>
        <taxon>Insecta</taxon>
        <taxon>Pterygota</taxon>
        <taxon>Neoptera</taxon>
        <taxon>Endopterygota</taxon>
        <taxon>Diptera</taxon>
        <taxon>Nematocera</taxon>
        <taxon>Culicoidea</taxon>
        <taxon>Culicidae</taxon>
        <taxon>Anophelinae</taxon>
        <taxon>Anopheles</taxon>
    </lineage>
</organism>
<evidence type="ECO:0000313" key="2">
    <source>
        <dbReference type="Proteomes" id="UP000075881"/>
    </source>
</evidence>
<reference evidence="1" key="2">
    <citation type="submission" date="2020-05" db="UniProtKB">
        <authorList>
            <consortium name="EnsemblMetazoa"/>
        </authorList>
    </citation>
    <scope>IDENTIFICATION</scope>
    <source>
        <strain evidence="1">ACHKN1017</strain>
    </source>
</reference>
<keyword evidence="2" id="KW-1185">Reference proteome</keyword>
<dbReference type="GO" id="GO:0005634">
    <property type="term" value="C:nucleus"/>
    <property type="evidence" value="ECO:0007669"/>
    <property type="project" value="TreeGrafter"/>
</dbReference>
<accession>A0A182JU08</accession>
<dbReference type="STRING" id="43041.A0A182JU08"/>
<dbReference type="InterPro" id="IPR026049">
    <property type="entry name" value="C2orf42"/>
</dbReference>
<name>A0A182JU08_9DIPT</name>
<dbReference type="EnsemblMetazoa" id="ACHR001990-RA">
    <property type="protein sequence ID" value="ACHR001990-PA"/>
    <property type="gene ID" value="ACHR001990"/>
</dbReference>
<proteinExistence type="predicted"/>